<evidence type="ECO:0000256" key="6">
    <source>
        <dbReference type="SAM" id="Phobius"/>
    </source>
</evidence>
<evidence type="ECO:0000256" key="4">
    <source>
        <dbReference type="ARBA" id="ARBA00022989"/>
    </source>
</evidence>
<evidence type="ECO:0000313" key="8">
    <source>
        <dbReference type="Proteomes" id="UP001434737"/>
    </source>
</evidence>
<reference evidence="7 8" key="1">
    <citation type="submission" date="2024-02" db="EMBL/GenBank/DDBJ databases">
        <title>Genome and pathogenicity analysis of Helicobacter mastomyrinus isolated from mice.</title>
        <authorList>
            <person name="Zhu L."/>
        </authorList>
    </citation>
    <scope>NUCLEOTIDE SEQUENCE [LARGE SCALE GENOMIC DNA]</scope>
    <source>
        <strain evidence="7 8">Hm-17</strain>
    </source>
</reference>
<evidence type="ECO:0000256" key="5">
    <source>
        <dbReference type="ARBA" id="ARBA00023136"/>
    </source>
</evidence>
<evidence type="ECO:0000256" key="3">
    <source>
        <dbReference type="ARBA" id="ARBA00022692"/>
    </source>
</evidence>
<dbReference type="Proteomes" id="UP001434737">
    <property type="component" value="Chromosome"/>
</dbReference>
<keyword evidence="4 6" id="KW-1133">Transmembrane helix</keyword>
<organism evidence="7 8">
    <name type="scientific">Helicobacter mastomyrinus</name>
    <dbReference type="NCBI Taxonomy" id="287948"/>
    <lineage>
        <taxon>Bacteria</taxon>
        <taxon>Pseudomonadati</taxon>
        <taxon>Campylobacterota</taxon>
        <taxon>Epsilonproteobacteria</taxon>
        <taxon>Campylobacterales</taxon>
        <taxon>Helicobacteraceae</taxon>
        <taxon>Helicobacter</taxon>
    </lineage>
</organism>
<keyword evidence="2" id="KW-1003">Cell membrane</keyword>
<protein>
    <submittedName>
        <fullName evidence="7">Flagellar biosynthetic protein FliO</fullName>
    </submittedName>
</protein>
<dbReference type="Pfam" id="PF04347">
    <property type="entry name" value="FliO"/>
    <property type="match status" value="1"/>
</dbReference>
<evidence type="ECO:0000313" key="7">
    <source>
        <dbReference type="EMBL" id="XAM17687.1"/>
    </source>
</evidence>
<keyword evidence="3 6" id="KW-0812">Transmembrane</keyword>
<feature type="transmembrane region" description="Helical" evidence="6">
    <location>
        <begin position="178"/>
        <end position="197"/>
    </location>
</feature>
<dbReference type="InterPro" id="IPR022781">
    <property type="entry name" value="Flagellar_biosynth_FliO"/>
</dbReference>
<proteinExistence type="predicted"/>
<keyword evidence="8" id="KW-1185">Reference proteome</keyword>
<keyword evidence="5 6" id="KW-0472">Membrane</keyword>
<evidence type="ECO:0000256" key="2">
    <source>
        <dbReference type="ARBA" id="ARBA00022475"/>
    </source>
</evidence>
<comment type="subcellular location">
    <subcellularLocation>
        <location evidence="1">Cell membrane</location>
    </subcellularLocation>
</comment>
<evidence type="ECO:0000256" key="1">
    <source>
        <dbReference type="ARBA" id="ARBA00004236"/>
    </source>
</evidence>
<dbReference type="RefSeq" id="WP_295698435.1">
    <property type="nucleotide sequence ID" value="NZ_CP145316.1"/>
</dbReference>
<gene>
    <name evidence="7" type="ORF">V3I05_08340</name>
</gene>
<dbReference type="EMBL" id="CP145316">
    <property type="protein sequence ID" value="XAM17687.1"/>
    <property type="molecule type" value="Genomic_DNA"/>
</dbReference>
<accession>A0ABZ3F6C3</accession>
<sequence>MKWHIVFLCYICMIQMLYADIEVRNIELKQKGETLEIFLNLSSVYEKSPYLTQQDGYKGVIFPNLGAKAYNESFKNFFITQVQIFNIQESLYILGVGDTRFIDVNVSKTPHILKIVFQRVTPPPSEIDKLLQTSYSSQIPNINIIQQPITPTPPILDIKTDSLMNILPFKNDLGLDTWRYVAVLGVMAFLVLILWIVKRYVVHKKQFSSYFDTLAYKKDVFDPTKIEVISQKHIDSKNRILTIQSNGYRYLILIGATSTTLIDRYLIPQNITHEEKSRFDDQFAKLLEQKQERLSKYLHNKSDKL</sequence>
<name>A0ABZ3F6C3_9HELI</name>
<keyword evidence="7" id="KW-0969">Cilium</keyword>
<keyword evidence="7" id="KW-0966">Cell projection</keyword>
<keyword evidence="7" id="KW-0282">Flagellum</keyword>